<evidence type="ECO:0008006" key="3">
    <source>
        <dbReference type="Google" id="ProtNLM"/>
    </source>
</evidence>
<reference evidence="1 2" key="1">
    <citation type="submission" date="2024-01" db="EMBL/GenBank/DDBJ databases">
        <title>The complete chloroplast genome sequence of Lithospermum erythrorhizon: insights into the phylogenetic relationship among Boraginaceae species and the maternal lineages of purple gromwells.</title>
        <authorList>
            <person name="Okada T."/>
            <person name="Watanabe K."/>
        </authorList>
    </citation>
    <scope>NUCLEOTIDE SEQUENCE [LARGE SCALE GENOMIC DNA]</scope>
</reference>
<comment type="caution">
    <text evidence="1">The sequence shown here is derived from an EMBL/GenBank/DDBJ whole genome shotgun (WGS) entry which is preliminary data.</text>
</comment>
<evidence type="ECO:0000313" key="1">
    <source>
        <dbReference type="EMBL" id="GAA0146362.1"/>
    </source>
</evidence>
<dbReference type="Proteomes" id="UP001454036">
    <property type="component" value="Unassembled WGS sequence"/>
</dbReference>
<accession>A0AAV3P3Y3</accession>
<proteinExistence type="predicted"/>
<organism evidence="1 2">
    <name type="scientific">Lithospermum erythrorhizon</name>
    <name type="common">Purple gromwell</name>
    <name type="synonym">Lithospermum officinale var. erythrorhizon</name>
    <dbReference type="NCBI Taxonomy" id="34254"/>
    <lineage>
        <taxon>Eukaryota</taxon>
        <taxon>Viridiplantae</taxon>
        <taxon>Streptophyta</taxon>
        <taxon>Embryophyta</taxon>
        <taxon>Tracheophyta</taxon>
        <taxon>Spermatophyta</taxon>
        <taxon>Magnoliopsida</taxon>
        <taxon>eudicotyledons</taxon>
        <taxon>Gunneridae</taxon>
        <taxon>Pentapetalae</taxon>
        <taxon>asterids</taxon>
        <taxon>lamiids</taxon>
        <taxon>Boraginales</taxon>
        <taxon>Boraginaceae</taxon>
        <taxon>Boraginoideae</taxon>
        <taxon>Lithospermeae</taxon>
        <taxon>Lithospermum</taxon>
    </lineage>
</organism>
<name>A0AAV3P3Y3_LITER</name>
<sequence>MCTDFTNLDKTCPKDYYRLPCLGRLVDGSAGHGVFDFLDASRGYHQILLEKADLEKMTFITDRLYYWKVMPFGLKNVGAAY</sequence>
<dbReference type="SUPFAM" id="SSF56672">
    <property type="entry name" value="DNA/RNA polymerases"/>
    <property type="match status" value="1"/>
</dbReference>
<gene>
    <name evidence="1" type="ORF">LIER_06340</name>
</gene>
<dbReference type="EMBL" id="BAABME010000917">
    <property type="protein sequence ID" value="GAA0146362.1"/>
    <property type="molecule type" value="Genomic_DNA"/>
</dbReference>
<dbReference type="Gene3D" id="3.10.10.10">
    <property type="entry name" value="HIV Type 1 Reverse Transcriptase, subunit A, domain 1"/>
    <property type="match status" value="1"/>
</dbReference>
<dbReference type="PANTHER" id="PTHR24559:SF430">
    <property type="entry name" value="RNA-DIRECTED DNA POLYMERASE"/>
    <property type="match status" value="1"/>
</dbReference>
<dbReference type="AlphaFoldDB" id="A0AAV3P3Y3"/>
<evidence type="ECO:0000313" key="2">
    <source>
        <dbReference type="Proteomes" id="UP001454036"/>
    </source>
</evidence>
<dbReference type="PANTHER" id="PTHR24559">
    <property type="entry name" value="TRANSPOSON TY3-I GAG-POL POLYPROTEIN"/>
    <property type="match status" value="1"/>
</dbReference>
<dbReference type="InterPro" id="IPR053134">
    <property type="entry name" value="RNA-dir_DNA_polymerase"/>
</dbReference>
<dbReference type="InterPro" id="IPR043502">
    <property type="entry name" value="DNA/RNA_pol_sf"/>
</dbReference>
<keyword evidence="2" id="KW-1185">Reference proteome</keyword>
<protein>
    <recommendedName>
        <fullName evidence="3">Reverse transcriptase</fullName>
    </recommendedName>
</protein>